<organism evidence="2 3">
    <name type="scientific">Sanghuangporus baumii</name>
    <name type="common">Phellinus baumii</name>
    <dbReference type="NCBI Taxonomy" id="108892"/>
    <lineage>
        <taxon>Eukaryota</taxon>
        <taxon>Fungi</taxon>
        <taxon>Dikarya</taxon>
        <taxon>Basidiomycota</taxon>
        <taxon>Agaricomycotina</taxon>
        <taxon>Agaricomycetes</taxon>
        <taxon>Hymenochaetales</taxon>
        <taxon>Hymenochaetaceae</taxon>
        <taxon>Sanghuangporus</taxon>
    </lineage>
</organism>
<protein>
    <submittedName>
        <fullName evidence="2">Uncharacterized protein</fullName>
    </submittedName>
</protein>
<dbReference type="AlphaFoldDB" id="A0A9Q5N137"/>
<sequence>MSDKQPARTDGTPKKRKYEGEQGPDSESEHGDDPGYCKHTDGDLEVEKKLFGVKKSRSQDRKQEAPRGDHSERKPTIKFAK</sequence>
<evidence type="ECO:0000256" key="1">
    <source>
        <dbReference type="SAM" id="MobiDB-lite"/>
    </source>
</evidence>
<feature type="region of interest" description="Disordered" evidence="1">
    <location>
        <begin position="1"/>
        <end position="81"/>
    </location>
</feature>
<comment type="caution">
    <text evidence="2">The sequence shown here is derived from an EMBL/GenBank/DDBJ whole genome shotgun (WGS) entry which is preliminary data.</text>
</comment>
<feature type="compositionally biased region" description="Basic and acidic residues" evidence="1">
    <location>
        <begin position="27"/>
        <end position="50"/>
    </location>
</feature>
<evidence type="ECO:0000313" key="3">
    <source>
        <dbReference type="Proteomes" id="UP000757232"/>
    </source>
</evidence>
<dbReference type="Proteomes" id="UP000757232">
    <property type="component" value="Unassembled WGS sequence"/>
</dbReference>
<gene>
    <name evidence="2" type="ORF">A7U60_g6953</name>
</gene>
<name>A0A9Q5N137_SANBA</name>
<proteinExistence type="predicted"/>
<keyword evidence="3" id="KW-1185">Reference proteome</keyword>
<feature type="compositionally biased region" description="Basic and acidic residues" evidence="1">
    <location>
        <begin position="1"/>
        <end position="13"/>
    </location>
</feature>
<dbReference type="EMBL" id="LNZH02000205">
    <property type="protein sequence ID" value="OCB86055.1"/>
    <property type="molecule type" value="Genomic_DNA"/>
</dbReference>
<reference evidence="2" key="1">
    <citation type="submission" date="2016-06" db="EMBL/GenBank/DDBJ databases">
        <title>Draft Genome sequence of the fungus Inonotus baumii.</title>
        <authorList>
            <person name="Zhu H."/>
            <person name="Lin W."/>
        </authorList>
    </citation>
    <scope>NUCLEOTIDE SEQUENCE</scope>
    <source>
        <strain evidence="2">821</strain>
    </source>
</reference>
<accession>A0A9Q5N137</accession>
<feature type="compositionally biased region" description="Basic and acidic residues" evidence="1">
    <location>
        <begin position="57"/>
        <end position="75"/>
    </location>
</feature>
<evidence type="ECO:0000313" key="2">
    <source>
        <dbReference type="EMBL" id="OCB86055.1"/>
    </source>
</evidence>